<comment type="similarity">
    <text evidence="1">Belongs to the UPF0065 (bug) family.</text>
</comment>
<dbReference type="Gene3D" id="3.40.190.10">
    <property type="entry name" value="Periplasmic binding protein-like II"/>
    <property type="match status" value="1"/>
</dbReference>
<accession>A0ABS3KLW5</accession>
<dbReference type="SUPFAM" id="SSF53850">
    <property type="entry name" value="Periplasmic binding protein-like II"/>
    <property type="match status" value="1"/>
</dbReference>
<dbReference type="Gene3D" id="3.40.190.150">
    <property type="entry name" value="Bordetella uptake gene, domain 1"/>
    <property type="match status" value="1"/>
</dbReference>
<gene>
    <name evidence="3" type="ORF">IAI61_05435</name>
</gene>
<dbReference type="InterPro" id="IPR006311">
    <property type="entry name" value="TAT_signal"/>
</dbReference>
<dbReference type="EMBL" id="JACTNG010000002">
    <property type="protein sequence ID" value="MBO1078464.1"/>
    <property type="molecule type" value="Genomic_DNA"/>
</dbReference>
<dbReference type="Pfam" id="PF03401">
    <property type="entry name" value="TctC"/>
    <property type="match status" value="1"/>
</dbReference>
<protein>
    <submittedName>
        <fullName evidence="3">Tripartite tricarboxylate transporter substrate binding protein</fullName>
    </submittedName>
</protein>
<feature type="signal peptide" evidence="2">
    <location>
        <begin position="1"/>
        <end position="27"/>
    </location>
</feature>
<reference evidence="3 4" key="1">
    <citation type="submission" date="2020-09" db="EMBL/GenBank/DDBJ databases">
        <title>Roseomonas.</title>
        <authorList>
            <person name="Zhu W."/>
        </authorList>
    </citation>
    <scope>NUCLEOTIDE SEQUENCE [LARGE SCALE GENOMIC DNA]</scope>
    <source>
        <strain evidence="3 4">573</strain>
    </source>
</reference>
<dbReference type="InterPro" id="IPR005064">
    <property type="entry name" value="BUG"/>
</dbReference>
<sequence length="330" mass="33719">MTSNRLTGSRRGFLAAAGTLLARPALAGPGFPDRPLRIVVPFAPGGVSDILTRALAEAMTPVLGQSMVVENRSGAGGNVGAEYVAHGSPDGYTLLCASPATMGIAKPLYGKLSYDPDTELLPVGLMGAQANVLLTSSKALATPSLDGLLAAARARPGALNFGSGGSGSLAHLTGELFAKDAGVQLTHVPYRGSPPAIADLLSGQIQLIFDAVVTALPLSQAGALHILGTATAARQDSLPDVPALPELGFPSLDVPNWFGLFAPAGTPAPVLAKLQQAMAQVTGTAQWRDQLRARHSMPLALTSGPELDAFLAKERARWAAAVRTSGAQAA</sequence>
<dbReference type="PANTHER" id="PTHR42928:SF5">
    <property type="entry name" value="BLR1237 PROTEIN"/>
    <property type="match status" value="1"/>
</dbReference>
<evidence type="ECO:0000256" key="1">
    <source>
        <dbReference type="ARBA" id="ARBA00006987"/>
    </source>
</evidence>
<evidence type="ECO:0000313" key="4">
    <source>
        <dbReference type="Proteomes" id="UP001518989"/>
    </source>
</evidence>
<evidence type="ECO:0000313" key="3">
    <source>
        <dbReference type="EMBL" id="MBO1078464.1"/>
    </source>
</evidence>
<dbReference type="PIRSF" id="PIRSF017082">
    <property type="entry name" value="YflP"/>
    <property type="match status" value="1"/>
</dbReference>
<dbReference type="CDD" id="cd07012">
    <property type="entry name" value="PBP2_Bug_TTT"/>
    <property type="match status" value="1"/>
</dbReference>
<proteinExistence type="inferred from homology"/>
<evidence type="ECO:0000256" key="2">
    <source>
        <dbReference type="SAM" id="SignalP"/>
    </source>
</evidence>
<comment type="caution">
    <text evidence="3">The sequence shown here is derived from an EMBL/GenBank/DDBJ whole genome shotgun (WGS) entry which is preliminary data.</text>
</comment>
<name>A0ABS3KLW5_9PROT</name>
<dbReference type="PROSITE" id="PS51318">
    <property type="entry name" value="TAT"/>
    <property type="match status" value="1"/>
</dbReference>
<keyword evidence="2" id="KW-0732">Signal</keyword>
<dbReference type="PANTHER" id="PTHR42928">
    <property type="entry name" value="TRICARBOXYLATE-BINDING PROTEIN"/>
    <property type="match status" value="1"/>
</dbReference>
<dbReference type="Proteomes" id="UP001518989">
    <property type="component" value="Unassembled WGS sequence"/>
</dbReference>
<dbReference type="InterPro" id="IPR042100">
    <property type="entry name" value="Bug_dom1"/>
</dbReference>
<organism evidence="3 4">
    <name type="scientific">Roseomonas haemaphysalidis</name>
    <dbReference type="NCBI Taxonomy" id="2768162"/>
    <lineage>
        <taxon>Bacteria</taxon>
        <taxon>Pseudomonadati</taxon>
        <taxon>Pseudomonadota</taxon>
        <taxon>Alphaproteobacteria</taxon>
        <taxon>Acetobacterales</taxon>
        <taxon>Roseomonadaceae</taxon>
        <taxon>Roseomonas</taxon>
    </lineage>
</organism>
<keyword evidence="4" id="KW-1185">Reference proteome</keyword>
<dbReference type="RefSeq" id="WP_207415887.1">
    <property type="nucleotide sequence ID" value="NZ_CP061178.1"/>
</dbReference>
<feature type="chain" id="PRO_5046819695" evidence="2">
    <location>
        <begin position="28"/>
        <end position="330"/>
    </location>
</feature>